<accession>A0ABU6BQU1</accession>
<feature type="region of interest" description="Disordered" evidence="1">
    <location>
        <begin position="160"/>
        <end position="216"/>
    </location>
</feature>
<gene>
    <name evidence="3" type="ORF">LLW09_07470</name>
</gene>
<keyword evidence="2" id="KW-0812">Transmembrane</keyword>
<organism evidence="3 4">
    <name type="scientific">Pseudomonas paracarnis</name>
    <dbReference type="NCBI Taxonomy" id="2750625"/>
    <lineage>
        <taxon>Bacteria</taxon>
        <taxon>Pseudomonadati</taxon>
        <taxon>Pseudomonadota</taxon>
        <taxon>Gammaproteobacteria</taxon>
        <taxon>Pseudomonadales</taxon>
        <taxon>Pseudomonadaceae</taxon>
        <taxon>Pseudomonas</taxon>
    </lineage>
</organism>
<dbReference type="RefSeq" id="WP_324835931.1">
    <property type="nucleotide sequence ID" value="NZ_JAJGWQ010000003.1"/>
</dbReference>
<keyword evidence="2" id="KW-1133">Transmembrane helix</keyword>
<protein>
    <submittedName>
        <fullName evidence="3">Uncharacterized protein</fullName>
    </submittedName>
</protein>
<feature type="compositionally biased region" description="Low complexity" evidence="1">
    <location>
        <begin position="165"/>
        <end position="175"/>
    </location>
</feature>
<reference evidence="3 4" key="1">
    <citation type="journal article" date="2023" name="Int J Dairy Technol">
        <title>Genome based analysis of Pseudomonas paracarnis RQ057, a strain responsible for blue discoloration spoilage in processed cheese.</title>
        <authorList>
            <person name="Rodrigues Rd.S."/>
            <person name="Machado S.G."/>
            <person name="de Carvalho A.F."/>
            <person name="Nero L.A."/>
        </authorList>
    </citation>
    <scope>NUCLEOTIDE SEQUENCE [LARGE SCALE GENOMIC DNA]</scope>
    <source>
        <strain evidence="3 4">RQ057</strain>
    </source>
</reference>
<evidence type="ECO:0000313" key="4">
    <source>
        <dbReference type="Proteomes" id="UP001336015"/>
    </source>
</evidence>
<sequence>MNRNILNSKIYNKEHQRIFDSEIKKACASNGITESELREFAFDTPLAPVVKFLLYVAFAVVLMVFADGRHEQAFWIWSVAMIFALAWRYHVLKASIRFFMSKDNRQTYKAVKSTLRALQKTLKPINKEQAKAEDAHARRSKRGAVVVSVYEAVEKRIKAEREAMPARSPARSSKPSTKDNGNYLQPGPGSHGAADNQTTSSCGSDSGSSGDGGGGD</sequence>
<feature type="transmembrane region" description="Helical" evidence="2">
    <location>
        <begin position="46"/>
        <end position="66"/>
    </location>
</feature>
<evidence type="ECO:0000313" key="3">
    <source>
        <dbReference type="EMBL" id="MEB3782393.1"/>
    </source>
</evidence>
<evidence type="ECO:0000256" key="2">
    <source>
        <dbReference type="SAM" id="Phobius"/>
    </source>
</evidence>
<keyword evidence="2" id="KW-0472">Membrane</keyword>
<dbReference type="Proteomes" id="UP001336015">
    <property type="component" value="Unassembled WGS sequence"/>
</dbReference>
<dbReference type="EMBL" id="JAJGWQ010000003">
    <property type="protein sequence ID" value="MEB3782393.1"/>
    <property type="molecule type" value="Genomic_DNA"/>
</dbReference>
<evidence type="ECO:0000256" key="1">
    <source>
        <dbReference type="SAM" id="MobiDB-lite"/>
    </source>
</evidence>
<name>A0ABU6BQU1_9PSED</name>
<keyword evidence="4" id="KW-1185">Reference proteome</keyword>
<feature type="transmembrane region" description="Helical" evidence="2">
    <location>
        <begin position="72"/>
        <end position="92"/>
    </location>
</feature>
<comment type="caution">
    <text evidence="3">The sequence shown here is derived from an EMBL/GenBank/DDBJ whole genome shotgun (WGS) entry which is preliminary data.</text>
</comment>
<proteinExistence type="predicted"/>